<keyword evidence="2" id="KW-1185">Reference proteome</keyword>
<protein>
    <submittedName>
        <fullName evidence="1">Uncharacterized protein</fullName>
    </submittedName>
</protein>
<dbReference type="Proteomes" id="UP000784294">
    <property type="component" value="Unassembled WGS sequence"/>
</dbReference>
<gene>
    <name evidence="1" type="ORF">PXEA_LOCUS31733</name>
</gene>
<reference evidence="1" key="1">
    <citation type="submission" date="2018-11" db="EMBL/GenBank/DDBJ databases">
        <authorList>
            <consortium name="Pathogen Informatics"/>
        </authorList>
    </citation>
    <scope>NUCLEOTIDE SEQUENCE</scope>
</reference>
<sequence length="241" mass="26594">MVSPPRRLVHVPVALGQRNSRLSSSSGRPRLDSFICLFLSVSLCLSLLLCHTRFASVSAHQPATAHPSLSLFLDHPRDVSSLRLTDLFLSALFHILPICLSACMYECMCVSVHFTAHPFIAFSAWKRHLIDHNLFFFIPSLTQHPLEHTTNPPPPFFYTLLLPDCLPVGLFAYFLVISFVPSSTLFPPRSSVLRHSPFSILRPIDGPTSFRPALVCSSSLPCSALSCPVLSCPVLSCPVLS</sequence>
<evidence type="ECO:0000313" key="1">
    <source>
        <dbReference type="EMBL" id="VEL38293.1"/>
    </source>
</evidence>
<accession>A0A3S5C6D4</accession>
<comment type="caution">
    <text evidence="1">The sequence shown here is derived from an EMBL/GenBank/DDBJ whole genome shotgun (WGS) entry which is preliminary data.</text>
</comment>
<proteinExistence type="predicted"/>
<organism evidence="1 2">
    <name type="scientific">Protopolystoma xenopodis</name>
    <dbReference type="NCBI Taxonomy" id="117903"/>
    <lineage>
        <taxon>Eukaryota</taxon>
        <taxon>Metazoa</taxon>
        <taxon>Spiralia</taxon>
        <taxon>Lophotrochozoa</taxon>
        <taxon>Platyhelminthes</taxon>
        <taxon>Monogenea</taxon>
        <taxon>Polyopisthocotylea</taxon>
        <taxon>Polystomatidea</taxon>
        <taxon>Polystomatidae</taxon>
        <taxon>Protopolystoma</taxon>
    </lineage>
</organism>
<name>A0A3S5C6D4_9PLAT</name>
<dbReference type="EMBL" id="CAAALY010257474">
    <property type="protein sequence ID" value="VEL38293.1"/>
    <property type="molecule type" value="Genomic_DNA"/>
</dbReference>
<feature type="non-terminal residue" evidence="1">
    <location>
        <position position="1"/>
    </location>
</feature>
<evidence type="ECO:0000313" key="2">
    <source>
        <dbReference type="Proteomes" id="UP000784294"/>
    </source>
</evidence>
<dbReference type="AlphaFoldDB" id="A0A3S5C6D4"/>